<evidence type="ECO:0000256" key="7">
    <source>
        <dbReference type="ARBA" id="ARBA00022490"/>
    </source>
</evidence>
<dbReference type="FunFam" id="3.20.20.80:FF:000068">
    <property type="entry name" value="hexosaminidase D isoform X1"/>
    <property type="match status" value="1"/>
</dbReference>
<dbReference type="PANTHER" id="PTHR21040">
    <property type="entry name" value="BCDNA.GH04120"/>
    <property type="match status" value="1"/>
</dbReference>
<reference evidence="20" key="1">
    <citation type="submission" date="2025-08" db="UniProtKB">
        <authorList>
            <consortium name="Ensembl"/>
        </authorList>
    </citation>
    <scope>IDENTIFICATION</scope>
</reference>
<evidence type="ECO:0000256" key="3">
    <source>
        <dbReference type="ARBA" id="ARBA00004496"/>
    </source>
</evidence>
<dbReference type="SUPFAM" id="SSF51445">
    <property type="entry name" value="(Trans)glycosidases"/>
    <property type="match status" value="1"/>
</dbReference>
<evidence type="ECO:0000256" key="16">
    <source>
        <dbReference type="ARBA" id="ARBA00077169"/>
    </source>
</evidence>
<dbReference type="GO" id="GO:0004563">
    <property type="term" value="F:beta-N-acetylhexosaminidase activity"/>
    <property type="evidence" value="ECO:0007669"/>
    <property type="project" value="UniProtKB-EC"/>
</dbReference>
<evidence type="ECO:0000256" key="14">
    <source>
        <dbReference type="ARBA" id="ARBA00056985"/>
    </source>
</evidence>
<dbReference type="PANTHER" id="PTHR21040:SF6">
    <property type="entry name" value="HEXOSAMINIDASE D"/>
    <property type="match status" value="1"/>
</dbReference>
<evidence type="ECO:0000256" key="4">
    <source>
        <dbReference type="ARBA" id="ARBA00006285"/>
    </source>
</evidence>
<keyword evidence="10" id="KW-0539">Nucleus</keyword>
<evidence type="ECO:0000256" key="17">
    <source>
        <dbReference type="ARBA" id="ARBA00079523"/>
    </source>
</evidence>
<dbReference type="Pfam" id="PF00728">
    <property type="entry name" value="Glyco_hydro_20"/>
    <property type="match status" value="1"/>
</dbReference>
<dbReference type="GO" id="GO:1903561">
    <property type="term" value="C:extracellular vesicle"/>
    <property type="evidence" value="ECO:0007669"/>
    <property type="project" value="UniProtKB-SubCell"/>
</dbReference>
<evidence type="ECO:0000256" key="15">
    <source>
        <dbReference type="ARBA" id="ARBA00070154"/>
    </source>
</evidence>
<accession>A0A8C5JA04</accession>
<keyword evidence="8" id="KW-0378">Hydrolase</keyword>
<evidence type="ECO:0000256" key="9">
    <source>
        <dbReference type="ARBA" id="ARBA00023157"/>
    </source>
</evidence>
<evidence type="ECO:0000256" key="13">
    <source>
        <dbReference type="ARBA" id="ARBA00034305"/>
    </source>
</evidence>
<evidence type="ECO:0000256" key="10">
    <source>
        <dbReference type="ARBA" id="ARBA00023242"/>
    </source>
</evidence>
<dbReference type="GO" id="GO:0005975">
    <property type="term" value="P:carbohydrate metabolic process"/>
    <property type="evidence" value="ECO:0007669"/>
    <property type="project" value="InterPro"/>
</dbReference>
<dbReference type="Gene3D" id="3.20.20.80">
    <property type="entry name" value="Glycosidases"/>
    <property type="match status" value="1"/>
</dbReference>
<dbReference type="InterPro" id="IPR015883">
    <property type="entry name" value="Glyco_hydro_20_cat"/>
</dbReference>
<feature type="domain" description="Glycoside hydrolase family 20 catalytic" evidence="19">
    <location>
        <begin position="60"/>
        <end position="212"/>
    </location>
</feature>
<dbReference type="EC" id="3.2.1.52" evidence="6"/>
<protein>
    <recommendedName>
        <fullName evidence="15">Hexosaminidase D</fullName>
        <ecNumber evidence="6">3.2.1.52</ecNumber>
    </recommendedName>
    <alternativeName>
        <fullName evidence="12">Beta-N-acetylhexosaminidase</fullName>
    </alternativeName>
    <alternativeName>
        <fullName evidence="16">Beta-hexosaminidase D</fullName>
    </alternativeName>
    <alternativeName>
        <fullName evidence="17">Hexosaminidase domain-containing protein</fullName>
    </alternativeName>
    <alternativeName>
        <fullName evidence="18">N-acetyl-beta-galactosaminidase</fullName>
    </alternativeName>
</protein>
<comment type="similarity">
    <text evidence="4">Belongs to the glycosyl hydrolase 20 family.</text>
</comment>
<evidence type="ECO:0000313" key="21">
    <source>
        <dbReference type="Proteomes" id="UP000694408"/>
    </source>
</evidence>
<evidence type="ECO:0000256" key="8">
    <source>
        <dbReference type="ARBA" id="ARBA00022801"/>
    </source>
</evidence>
<proteinExistence type="inferred from homology"/>
<keyword evidence="21" id="KW-1185">Reference proteome</keyword>
<dbReference type="InterPro" id="IPR038901">
    <property type="entry name" value="HEXDC-like"/>
</dbReference>
<organism evidence="20 21">
    <name type="scientific">Junco hyemalis</name>
    <name type="common">Dark-eyed junco</name>
    <dbReference type="NCBI Taxonomy" id="40217"/>
    <lineage>
        <taxon>Eukaryota</taxon>
        <taxon>Metazoa</taxon>
        <taxon>Chordata</taxon>
        <taxon>Craniata</taxon>
        <taxon>Vertebrata</taxon>
        <taxon>Euteleostomi</taxon>
        <taxon>Archelosauria</taxon>
        <taxon>Archosauria</taxon>
        <taxon>Dinosauria</taxon>
        <taxon>Saurischia</taxon>
        <taxon>Theropoda</taxon>
        <taxon>Coelurosauria</taxon>
        <taxon>Aves</taxon>
        <taxon>Neognathae</taxon>
        <taxon>Neoaves</taxon>
        <taxon>Telluraves</taxon>
        <taxon>Australaves</taxon>
        <taxon>Passeriformes</taxon>
        <taxon>Passerellidae</taxon>
        <taxon>Junco</taxon>
    </lineage>
</organism>
<comment type="catalytic activity">
    <reaction evidence="1">
        <text>Hydrolysis of terminal non-reducing N-acetyl-D-hexosamine residues in N-acetyl-beta-D-hexosaminides.</text>
        <dbReference type="EC" id="3.2.1.52"/>
    </reaction>
</comment>
<evidence type="ECO:0000256" key="12">
    <source>
        <dbReference type="ARBA" id="ARBA00030512"/>
    </source>
</evidence>
<comment type="subunit">
    <text evidence="5">Homodimer; disulfide-linked.</text>
</comment>
<dbReference type="CDD" id="cd06565">
    <property type="entry name" value="GH20_GcnA-like"/>
    <property type="match status" value="1"/>
</dbReference>
<evidence type="ECO:0000313" key="20">
    <source>
        <dbReference type="Ensembl" id="ENSJHYP00000015248.1"/>
    </source>
</evidence>
<comment type="subcellular location">
    <subcellularLocation>
        <location evidence="3">Cytoplasm</location>
    </subcellularLocation>
    <subcellularLocation>
        <location evidence="13">Extracellular vesicle</location>
    </subcellularLocation>
    <subcellularLocation>
        <location evidence="2">Nucleus</location>
    </subcellularLocation>
</comment>
<dbReference type="GO" id="GO:0005737">
    <property type="term" value="C:cytoplasm"/>
    <property type="evidence" value="ECO:0007669"/>
    <property type="project" value="UniProtKB-SubCell"/>
</dbReference>
<dbReference type="Ensembl" id="ENSJHYT00000018399.1">
    <property type="protein sequence ID" value="ENSJHYP00000015248.1"/>
    <property type="gene ID" value="ENSJHYG00000011724.1"/>
</dbReference>
<keyword evidence="9" id="KW-1015">Disulfide bond</keyword>
<evidence type="ECO:0000256" key="1">
    <source>
        <dbReference type="ARBA" id="ARBA00001231"/>
    </source>
</evidence>
<comment type="function">
    <text evidence="14">Has hexosaminidase activity. Responsible for the cleavage of the monosaccharides N-acetylglucosamine (GlcNAc) and N-acetylgalactosamine (GalNAc) from cellular substrates. Has a preference for galactosaminide over glucosaminide substrates.</text>
</comment>
<dbReference type="Proteomes" id="UP000694408">
    <property type="component" value="Unplaced"/>
</dbReference>
<sequence length="473" mass="53759">SNRGRSMWRRLVHLDLKGAAPRAQYLEQVLPLLRALGATGLLLEYEDTFPYTGPLEVLQAPHAYSPEELQALLSWARAQGLDVVPLVQSFGHMEFVLKHRQFAHLREVKELPNALNPHKEESLALVKAMIDQVMALHQDLQWFHIGCDEVYYLGEGEESKQWLQQQNNTPQKLCLSHIKAVATCLAWSYPMVTPIVWDDMLRGISEETLAESGVPQLVQPMIWDYATDINVEGKVQLIEKYRRCGFSKVWFASAFKGATGANQSLTLIGHHLRNQLEWLQVAQRSPADVLEGIALTGWQRYDHFAVLCELLPVAIPSLAVCLQALKNGGFSEKVKENVENLLGMPNLEIETFMSPGLGTFPGSSVLTLVTQISFHLKSSVDELLERNRYSTGWFSPYHRKRKIIHPIIVHHFQPDAVRLFSKWSAVVQDLQAAMEQVFPRCAIEEWMEENVHPHLQKLQEVVEDLDEAIRAQN</sequence>
<dbReference type="OMA" id="TWMNPWQ"/>
<keyword evidence="7" id="KW-0963">Cytoplasm</keyword>
<keyword evidence="11" id="KW-0326">Glycosidase</keyword>
<dbReference type="InterPro" id="IPR017853">
    <property type="entry name" value="GH"/>
</dbReference>
<evidence type="ECO:0000256" key="5">
    <source>
        <dbReference type="ARBA" id="ARBA00011748"/>
    </source>
</evidence>
<evidence type="ECO:0000256" key="18">
    <source>
        <dbReference type="ARBA" id="ARBA00081277"/>
    </source>
</evidence>
<evidence type="ECO:0000256" key="11">
    <source>
        <dbReference type="ARBA" id="ARBA00023295"/>
    </source>
</evidence>
<evidence type="ECO:0000259" key="19">
    <source>
        <dbReference type="Pfam" id="PF00728"/>
    </source>
</evidence>
<dbReference type="AlphaFoldDB" id="A0A8C5JA04"/>
<evidence type="ECO:0000256" key="6">
    <source>
        <dbReference type="ARBA" id="ARBA00012663"/>
    </source>
</evidence>
<name>A0A8C5JA04_JUNHY</name>
<evidence type="ECO:0000256" key="2">
    <source>
        <dbReference type="ARBA" id="ARBA00004123"/>
    </source>
</evidence>
<dbReference type="GO" id="GO:0005634">
    <property type="term" value="C:nucleus"/>
    <property type="evidence" value="ECO:0007669"/>
    <property type="project" value="UniProtKB-SubCell"/>
</dbReference>
<reference evidence="20" key="2">
    <citation type="submission" date="2025-09" db="UniProtKB">
        <authorList>
            <consortium name="Ensembl"/>
        </authorList>
    </citation>
    <scope>IDENTIFICATION</scope>
</reference>